<feature type="compositionally biased region" description="Polar residues" evidence="1">
    <location>
        <begin position="32"/>
        <end position="53"/>
    </location>
</feature>
<comment type="caution">
    <text evidence="3">The sequence shown here is derived from an EMBL/GenBank/DDBJ whole genome shotgun (WGS) entry which is preliminary data.</text>
</comment>
<dbReference type="Proteomes" id="UP000634529">
    <property type="component" value="Unassembled WGS sequence"/>
</dbReference>
<keyword evidence="4" id="KW-1185">Reference proteome</keyword>
<dbReference type="InterPro" id="IPR026835">
    <property type="entry name" value="YqcG_C"/>
</dbReference>
<evidence type="ECO:0000259" key="2">
    <source>
        <dbReference type="Pfam" id="PF14410"/>
    </source>
</evidence>
<feature type="region of interest" description="Disordered" evidence="1">
    <location>
        <begin position="1"/>
        <end position="68"/>
    </location>
</feature>
<evidence type="ECO:0000313" key="3">
    <source>
        <dbReference type="EMBL" id="MBD8497390.1"/>
    </source>
</evidence>
<organism evidence="3 4">
    <name type="scientific">Paenibacillus arenosi</name>
    <dbReference type="NCBI Taxonomy" id="2774142"/>
    <lineage>
        <taxon>Bacteria</taxon>
        <taxon>Bacillati</taxon>
        <taxon>Bacillota</taxon>
        <taxon>Bacilli</taxon>
        <taxon>Bacillales</taxon>
        <taxon>Paenibacillaceae</taxon>
        <taxon>Paenibacillus</taxon>
    </lineage>
</organism>
<reference evidence="3 4" key="1">
    <citation type="submission" date="2020-09" db="EMBL/GenBank/DDBJ databases">
        <title>Paenibacillus sp. CAU 1523 isolated from sand of Haeundae Beach.</title>
        <authorList>
            <person name="Kim W."/>
        </authorList>
    </citation>
    <scope>NUCLEOTIDE SEQUENCE [LARGE SCALE GENOMIC DNA]</scope>
    <source>
        <strain evidence="3 4">CAU 1523</strain>
    </source>
</reference>
<proteinExistence type="predicted"/>
<name>A0ABR9AW12_9BACL</name>
<dbReference type="RefSeq" id="WP_192023839.1">
    <property type="nucleotide sequence ID" value="NZ_JACYTN010000002.1"/>
</dbReference>
<evidence type="ECO:0000313" key="4">
    <source>
        <dbReference type="Proteomes" id="UP000634529"/>
    </source>
</evidence>
<dbReference type="Pfam" id="PF14410">
    <property type="entry name" value="GH-E"/>
    <property type="match status" value="1"/>
</dbReference>
<protein>
    <recommendedName>
        <fullName evidence="2">Toxin YqcG C-terminal domain-containing protein</fullName>
    </recommendedName>
</protein>
<gene>
    <name evidence="3" type="ORF">IFO66_03650</name>
</gene>
<dbReference type="EMBL" id="JACYTN010000002">
    <property type="protein sequence ID" value="MBD8497390.1"/>
    <property type="molecule type" value="Genomic_DNA"/>
</dbReference>
<sequence>MSHGCSGTEGQQRKTPHSSGKKRDWNIDHTPVWTNRLFQNSTRKQVLNNQNGTRLECPSCNRSKGNRR</sequence>
<feature type="domain" description="Toxin YqcG C-terminal" evidence="2">
    <location>
        <begin position="15"/>
        <end position="65"/>
    </location>
</feature>
<accession>A0ABR9AW12</accession>
<evidence type="ECO:0000256" key="1">
    <source>
        <dbReference type="SAM" id="MobiDB-lite"/>
    </source>
</evidence>